<feature type="compositionally biased region" description="Low complexity" evidence="1">
    <location>
        <begin position="341"/>
        <end position="357"/>
    </location>
</feature>
<gene>
    <name evidence="2" type="ORF">BT96DRAFT_702237</name>
</gene>
<dbReference type="OrthoDB" id="10500398at2759"/>
<reference evidence="2" key="1">
    <citation type="journal article" date="2019" name="Environ. Microbiol.">
        <title>Fungal ecological strategies reflected in gene transcription - a case study of two litter decomposers.</title>
        <authorList>
            <person name="Barbi F."/>
            <person name="Kohler A."/>
            <person name="Barry K."/>
            <person name="Baskaran P."/>
            <person name="Daum C."/>
            <person name="Fauchery L."/>
            <person name="Ihrmark K."/>
            <person name="Kuo A."/>
            <person name="LaButti K."/>
            <person name="Lipzen A."/>
            <person name="Morin E."/>
            <person name="Grigoriev I.V."/>
            <person name="Henrissat B."/>
            <person name="Lindahl B."/>
            <person name="Martin F."/>
        </authorList>
    </citation>
    <scope>NUCLEOTIDE SEQUENCE</scope>
    <source>
        <strain evidence="2">JB14</strain>
    </source>
</reference>
<evidence type="ECO:0008006" key="4">
    <source>
        <dbReference type="Google" id="ProtNLM"/>
    </source>
</evidence>
<accession>A0A6A4HMA6</accession>
<dbReference type="EMBL" id="ML769472">
    <property type="protein sequence ID" value="KAE9399206.1"/>
    <property type="molecule type" value="Genomic_DNA"/>
</dbReference>
<proteinExistence type="predicted"/>
<name>A0A6A4HMA6_9AGAR</name>
<evidence type="ECO:0000256" key="1">
    <source>
        <dbReference type="SAM" id="MobiDB-lite"/>
    </source>
</evidence>
<feature type="region of interest" description="Disordered" evidence="1">
    <location>
        <begin position="341"/>
        <end position="392"/>
    </location>
</feature>
<evidence type="ECO:0000313" key="2">
    <source>
        <dbReference type="EMBL" id="KAE9399206.1"/>
    </source>
</evidence>
<dbReference type="AlphaFoldDB" id="A0A6A4HMA6"/>
<sequence>MVEFRVHTWKCSGVGKFQLRGNGSYSQGTISINGIATLEQQYTLEAHLKASPDYKMDQAFEIILHGTLDNSSGQASIVPSLPPQYTMSGEWGYTSESNTNQICGDFYFSQTPTWAHHFKSQIVESTSPNGARTRVAGSLWKFACSVVRHQVYSQKQLLCTETVREMLGQLRRGAELSRYQYLINDKPLNDSNQAEMNRLLLVSPPWTSRFYRSVARSRFDWATLHYGCLCTICDTVILGTRFDCFTCISDSKSMMHSSFCSKCRHAHDAFPTLGHSLVKMKMFAHMRDMFTLKMRAFALSTRPLFHNFTPSTGIPFLSPGASFVPSSPFNTQKVRFNPSVNEVESSTVGGSSSSHLDLSLEEQSGKTSPIEKPSIVSSGPSTDESVTDEEKISSKPNQRHCASCRKVVDLSFDVYWVCLPCSDPNTHTYIVICTECPTQVHPGVFLSSMLFHQGLFL</sequence>
<protein>
    <recommendedName>
        <fullName evidence="4">ZZ-type domain-containing protein</fullName>
    </recommendedName>
</protein>
<feature type="compositionally biased region" description="Polar residues" evidence="1">
    <location>
        <begin position="375"/>
        <end position="384"/>
    </location>
</feature>
<keyword evidence="3" id="KW-1185">Reference proteome</keyword>
<evidence type="ECO:0000313" key="3">
    <source>
        <dbReference type="Proteomes" id="UP000799118"/>
    </source>
</evidence>
<dbReference type="SUPFAM" id="SSF57850">
    <property type="entry name" value="RING/U-box"/>
    <property type="match status" value="1"/>
</dbReference>
<dbReference type="Proteomes" id="UP000799118">
    <property type="component" value="Unassembled WGS sequence"/>
</dbReference>
<organism evidence="2 3">
    <name type="scientific">Gymnopus androsaceus JB14</name>
    <dbReference type="NCBI Taxonomy" id="1447944"/>
    <lineage>
        <taxon>Eukaryota</taxon>
        <taxon>Fungi</taxon>
        <taxon>Dikarya</taxon>
        <taxon>Basidiomycota</taxon>
        <taxon>Agaricomycotina</taxon>
        <taxon>Agaricomycetes</taxon>
        <taxon>Agaricomycetidae</taxon>
        <taxon>Agaricales</taxon>
        <taxon>Marasmiineae</taxon>
        <taxon>Omphalotaceae</taxon>
        <taxon>Gymnopus</taxon>
    </lineage>
</organism>